<evidence type="ECO:0000256" key="2">
    <source>
        <dbReference type="SAM" id="Phobius"/>
    </source>
</evidence>
<name>A0A218WF74_PUNGR</name>
<dbReference type="EMBL" id="MTKT01004399">
    <property type="protein sequence ID" value="OWM71477.1"/>
    <property type="molecule type" value="Genomic_DNA"/>
</dbReference>
<keyword evidence="2" id="KW-1133">Transmembrane helix</keyword>
<reference evidence="6" key="4">
    <citation type="submission" date="2025-04" db="UniProtKB">
        <authorList>
            <consortium name="RefSeq"/>
        </authorList>
    </citation>
    <scope>IDENTIFICATION</scope>
    <source>
        <tissue evidence="6">Leaf</tissue>
    </source>
</reference>
<dbReference type="PANTHER" id="PTHR31133">
    <property type="entry name" value="MEMBRANE PROTEIN"/>
    <property type="match status" value="1"/>
</dbReference>
<feature type="region of interest" description="Disordered" evidence="1">
    <location>
        <begin position="313"/>
        <end position="352"/>
    </location>
</feature>
<dbReference type="OrthoDB" id="1906116at2759"/>
<dbReference type="InterPro" id="IPR040229">
    <property type="entry name" value="At3g27390-like"/>
</dbReference>
<dbReference type="Proteomes" id="UP000197138">
    <property type="component" value="Unassembled WGS sequence"/>
</dbReference>
<accession>A0A218WF74</accession>
<evidence type="ECO:0000313" key="6">
    <source>
        <dbReference type="RefSeq" id="XP_031383965.1"/>
    </source>
</evidence>
<evidence type="ECO:0000313" key="3">
    <source>
        <dbReference type="EMBL" id="OWM71477.1"/>
    </source>
</evidence>
<keyword evidence="5" id="KW-1185">Reference proteome</keyword>
<dbReference type="PANTHER" id="PTHR31133:SF3">
    <property type="entry name" value="TRANSMEMBRANE PROTEIN"/>
    <property type="match status" value="1"/>
</dbReference>
<reference evidence="3" key="2">
    <citation type="submission" date="2017-06" db="EMBL/GenBank/DDBJ databases">
        <title>The pomegranate genome and the genomics of punicalagin biosynthesis.</title>
        <authorList>
            <person name="Xu C."/>
        </authorList>
    </citation>
    <scope>NUCLEOTIDE SEQUENCE [LARGE SCALE GENOMIC DNA]</scope>
    <source>
        <tissue evidence="3">Fresh leaf</tissue>
    </source>
</reference>
<feature type="transmembrane region" description="Helical" evidence="2">
    <location>
        <begin position="34"/>
        <end position="55"/>
    </location>
</feature>
<gene>
    <name evidence="6" type="primary">LOC116197851</name>
    <name evidence="3" type="ORF">CDL15_Pgr005664</name>
</gene>
<dbReference type="Proteomes" id="UP000515151">
    <property type="component" value="Chromosome 2"/>
</dbReference>
<sequence>MEPPRGVLSSIWNFICFLPYFIGLLLLGTIKGIIFCPLICLTMTFGNLAIILGLWPVHCVWTYYSIFCSKQLGPILKLVLFVCMPIPLIIWPVVGIVGSIVGGAAFGFLSPIYATFDAVGEGKSNEFFHCFYDGTWSTIKGSFTTIRDFADVCFHSYFSYMADLRQESPDGKYHEIRLLHIPGAVIAGVLCFLVDMPMISLIALYKSPYMLFKGWHRLFHDLIGREGPFLETICVPFAGLAIILWPLAVAGAVLGSIASSIFLGAYAGVVVYQESSFWMGLRYIVASISIYDEYSNDILDMREGSCFPRLQYSTKNDDVEPNPPHEASFSAPTPSHETSFSKRSSFSKNPPTRATSFKNAILELTPLELLDGLFNECQHQGERLVYEGLITSQDIEDAKSGKGTGVLTIGLPAYCLLQSLLNSVKANSVGILLNDGKTELTSTNRPKDTVFDWFLNPLLIIKDQIKAENLTVAEEDYLGKLVLLSGNPDRLKNAYIGSPPESERKRAELDALARRLRGITRSASRYPTFRRRFDALARMLSEDLAKKNVRSDSVNGSQKVERSKSAFIVRIFSQKSFKNGKSNRRSDVESQQDMRDVEIES</sequence>
<dbReference type="RefSeq" id="XP_031383965.1">
    <property type="nucleotide sequence ID" value="XM_031528105.1"/>
</dbReference>
<dbReference type="GeneID" id="116197851"/>
<evidence type="ECO:0000256" key="1">
    <source>
        <dbReference type="SAM" id="MobiDB-lite"/>
    </source>
</evidence>
<reference evidence="5" key="3">
    <citation type="journal article" date="2020" name="Plant Biotechnol. J.">
        <title>The pomegranate (Punica granatum L.) draft genome dissects genetic divergence between soft- and hard-seeded cultivars.</title>
        <authorList>
            <person name="Luo X."/>
            <person name="Li H."/>
            <person name="Wu Z."/>
            <person name="Yao W."/>
            <person name="Zhao P."/>
            <person name="Cao D."/>
            <person name="Yu H."/>
            <person name="Li K."/>
            <person name="Poudel K."/>
            <person name="Zhao D."/>
            <person name="Zhang F."/>
            <person name="Xia X."/>
            <person name="Chen L."/>
            <person name="Wang Q."/>
            <person name="Jing D."/>
            <person name="Cao S."/>
        </authorList>
    </citation>
    <scope>NUCLEOTIDE SEQUENCE [LARGE SCALE GENOMIC DNA]</scope>
</reference>
<feature type="transmembrane region" description="Helical" evidence="2">
    <location>
        <begin position="89"/>
        <end position="114"/>
    </location>
</feature>
<organism evidence="3 4">
    <name type="scientific">Punica granatum</name>
    <name type="common">Pomegranate</name>
    <dbReference type="NCBI Taxonomy" id="22663"/>
    <lineage>
        <taxon>Eukaryota</taxon>
        <taxon>Viridiplantae</taxon>
        <taxon>Streptophyta</taxon>
        <taxon>Embryophyta</taxon>
        <taxon>Tracheophyta</taxon>
        <taxon>Spermatophyta</taxon>
        <taxon>Magnoliopsida</taxon>
        <taxon>eudicotyledons</taxon>
        <taxon>Gunneridae</taxon>
        <taxon>Pentapetalae</taxon>
        <taxon>rosids</taxon>
        <taxon>malvids</taxon>
        <taxon>Myrtales</taxon>
        <taxon>Lythraceae</taxon>
        <taxon>Punica</taxon>
    </lineage>
</organism>
<protein>
    <submittedName>
        <fullName evidence="6">Uncharacterized membrane protein At3g27390-like</fullName>
    </submittedName>
</protein>
<reference evidence="4" key="1">
    <citation type="journal article" date="2017" name="Plant J.">
        <title>The pomegranate (Punica granatum L.) genome and the genomics of punicalagin biosynthesis.</title>
        <authorList>
            <person name="Qin G."/>
            <person name="Xu C."/>
            <person name="Ming R."/>
            <person name="Tang H."/>
            <person name="Guyot R."/>
            <person name="Kramer E.M."/>
            <person name="Hu Y."/>
            <person name="Yi X."/>
            <person name="Qi Y."/>
            <person name="Xu X."/>
            <person name="Gao Z."/>
            <person name="Pan H."/>
            <person name="Jian J."/>
            <person name="Tian Y."/>
            <person name="Yue Z."/>
            <person name="Xu Y."/>
        </authorList>
    </citation>
    <scope>NUCLEOTIDE SEQUENCE [LARGE SCALE GENOMIC DNA]</scope>
    <source>
        <strain evidence="4">cv. Dabenzi</strain>
    </source>
</reference>
<feature type="region of interest" description="Disordered" evidence="1">
    <location>
        <begin position="578"/>
        <end position="601"/>
    </location>
</feature>
<dbReference type="AlphaFoldDB" id="A0A218WF74"/>
<feature type="compositionally biased region" description="Polar residues" evidence="1">
    <location>
        <begin position="330"/>
        <end position="352"/>
    </location>
</feature>
<feature type="transmembrane region" description="Helical" evidence="2">
    <location>
        <begin position="181"/>
        <end position="205"/>
    </location>
</feature>
<feature type="compositionally biased region" description="Basic and acidic residues" evidence="1">
    <location>
        <begin position="584"/>
        <end position="601"/>
    </location>
</feature>
<evidence type="ECO:0000313" key="5">
    <source>
        <dbReference type="Proteomes" id="UP000515151"/>
    </source>
</evidence>
<proteinExistence type="predicted"/>
<evidence type="ECO:0000313" key="4">
    <source>
        <dbReference type="Proteomes" id="UP000197138"/>
    </source>
</evidence>
<feature type="transmembrane region" description="Helical" evidence="2">
    <location>
        <begin position="6"/>
        <end position="27"/>
    </location>
</feature>
<keyword evidence="2" id="KW-0812">Transmembrane</keyword>
<feature type="transmembrane region" description="Helical" evidence="2">
    <location>
        <begin position="253"/>
        <end position="272"/>
    </location>
</feature>
<keyword evidence="2" id="KW-0472">Membrane</keyword>
<feature type="transmembrane region" description="Helical" evidence="2">
    <location>
        <begin position="226"/>
        <end position="247"/>
    </location>
</feature>